<dbReference type="InterPro" id="IPR032523">
    <property type="entry name" value="CcmF_C"/>
</dbReference>
<dbReference type="Proteomes" id="UP001164472">
    <property type="component" value="Chromosome"/>
</dbReference>
<feature type="transmembrane region" description="Helical" evidence="11">
    <location>
        <begin position="619"/>
        <end position="636"/>
    </location>
</feature>
<dbReference type="NCBIfam" id="NF007691">
    <property type="entry name" value="PRK10369.1"/>
    <property type="match status" value="1"/>
</dbReference>
<dbReference type="GO" id="GO:0020037">
    <property type="term" value="F:heme binding"/>
    <property type="evidence" value="ECO:0007669"/>
    <property type="project" value="InterPro"/>
</dbReference>
<dbReference type="Pfam" id="PF01578">
    <property type="entry name" value="Cytochrom_C_asm"/>
    <property type="match status" value="1"/>
</dbReference>
<comment type="similarity">
    <text evidence="2">Belongs to the CcmF/CycK/Ccl1/NrfE/CcsA family.</text>
</comment>
<evidence type="ECO:0000256" key="5">
    <source>
        <dbReference type="ARBA" id="ARBA00022692"/>
    </source>
</evidence>
<keyword evidence="7 11" id="KW-1133">Transmembrane helix</keyword>
<dbReference type="InterPro" id="IPR002541">
    <property type="entry name" value="Cyt_c_assembly"/>
</dbReference>
<evidence type="ECO:0000256" key="6">
    <source>
        <dbReference type="ARBA" id="ARBA00022748"/>
    </source>
</evidence>
<keyword evidence="6" id="KW-0201">Cytochrome c-type biogenesis</keyword>
<dbReference type="GO" id="GO:0017004">
    <property type="term" value="P:cytochrome complex assembly"/>
    <property type="evidence" value="ECO:0007669"/>
    <property type="project" value="UniProtKB-KW"/>
</dbReference>
<dbReference type="KEGG" id="asem:NNL22_09090"/>
<gene>
    <name evidence="14" type="ORF">NNL22_09090</name>
</gene>
<keyword evidence="4" id="KW-0997">Cell inner membrane</keyword>
<comment type="subcellular location">
    <subcellularLocation>
        <location evidence="1">Cell inner membrane</location>
        <topology evidence="1">Multi-pass membrane protein</topology>
    </subcellularLocation>
</comment>
<feature type="transmembrane region" description="Helical" evidence="11">
    <location>
        <begin position="210"/>
        <end position="230"/>
    </location>
</feature>
<feature type="transmembrane region" description="Helical" evidence="11">
    <location>
        <begin position="314"/>
        <end position="332"/>
    </location>
</feature>
<feature type="transmembrane region" description="Helical" evidence="11">
    <location>
        <begin position="96"/>
        <end position="114"/>
    </location>
</feature>
<feature type="transmembrane region" description="Helical" evidence="11">
    <location>
        <begin position="178"/>
        <end position="198"/>
    </location>
</feature>
<evidence type="ECO:0000256" key="10">
    <source>
        <dbReference type="SAM" id="MobiDB-lite"/>
    </source>
</evidence>
<feature type="transmembrane region" description="Helical" evidence="11">
    <location>
        <begin position="353"/>
        <end position="374"/>
    </location>
</feature>
<feature type="transmembrane region" description="Helical" evidence="11">
    <location>
        <begin position="6"/>
        <end position="30"/>
    </location>
</feature>
<proteinExistence type="inferred from homology"/>
<feature type="domain" description="Cytochrome c-type biogenesis protein CcmF C-terminal" evidence="13">
    <location>
        <begin position="316"/>
        <end position="638"/>
    </location>
</feature>
<dbReference type="Pfam" id="PF16327">
    <property type="entry name" value="CcmF_C"/>
    <property type="match status" value="1"/>
</dbReference>
<evidence type="ECO:0000256" key="9">
    <source>
        <dbReference type="ARBA" id="ARBA00037230"/>
    </source>
</evidence>
<sequence>MLPELGHFALILAFAIAIIQAIVPLVGTIIRSDLWMSFARPMATGQFVFLMISFVCLSIAFVTDDFSVQYVASHSNSHLPYYFKISAVWGGHEGSLLLWALILAGWSFAVAVFSRDLPQDMVARVLSIMGMVSVGFGLFILATSNPFTRYLPEFPQEGADLNPLLQDIGLILHPPMLYMGYVGFSVAFAFALAALMSGRLDAAWARWSRPWTTVAWAFLTLGISLGSWWAYYELGWGGWWFWDPVENASFMPWLVGTALMHSLAVTEKRGVFKSWTVLLAIIAFSLSLLGTFLVRSGVLTSVHAFASDPARGAFILGLLAITLVGALTLYALRAPAVSSRATHTLLSRESFLLLNNVFLMVATVTVFLGTLYPLFMDFIGGGKLSVGAPYFNKLFVPIVSVLVAIMGVGIVSRWKDTKVEYLVKQLWLAAILSTGLALLFPFMFGGEFNASVFLGMWIAFWLTAVTFKDIWNKSSSKQGRIKGLSKLGRSYTGMVLGHLGLAAAIIGICLVSNYEEERDLRLAPGDSVVVAGFEFKFDKLTHKTGPNYEADQAIITVWADGEQVTTLKPEKRVYNAQRSMMTEAAIDPGLFRDLYVAMGEPLDGDAWAIRVHYKPFVRWMWLGSLMMAAGGFLAITDRRYRIRKKKSAPQETNNIATKADSASPRESQPGTV</sequence>
<feature type="transmembrane region" description="Helical" evidence="11">
    <location>
        <begin position="42"/>
        <end position="62"/>
    </location>
</feature>
<dbReference type="RefSeq" id="WP_251812860.1">
    <property type="nucleotide sequence ID" value="NZ_CP101527.1"/>
</dbReference>
<evidence type="ECO:0000256" key="7">
    <source>
        <dbReference type="ARBA" id="ARBA00022989"/>
    </source>
</evidence>
<dbReference type="PRINTS" id="PR01411">
    <property type="entry name" value="CCMFBIOGNSIS"/>
</dbReference>
<evidence type="ECO:0000313" key="14">
    <source>
        <dbReference type="EMBL" id="UZW76712.1"/>
    </source>
</evidence>
<evidence type="ECO:0000313" key="15">
    <source>
        <dbReference type="Proteomes" id="UP001164472"/>
    </source>
</evidence>
<dbReference type="GO" id="GO:0016829">
    <property type="term" value="F:lyase activity"/>
    <property type="evidence" value="ECO:0007669"/>
    <property type="project" value="UniProtKB-KW"/>
</dbReference>
<feature type="transmembrane region" description="Helical" evidence="11">
    <location>
        <begin position="491"/>
        <end position="514"/>
    </location>
</feature>
<evidence type="ECO:0000256" key="3">
    <source>
        <dbReference type="ARBA" id="ARBA00022475"/>
    </source>
</evidence>
<feature type="transmembrane region" description="Helical" evidence="11">
    <location>
        <begin position="450"/>
        <end position="471"/>
    </location>
</feature>
<evidence type="ECO:0000256" key="11">
    <source>
        <dbReference type="SAM" id="Phobius"/>
    </source>
</evidence>
<dbReference type="GO" id="GO:0005886">
    <property type="term" value="C:plasma membrane"/>
    <property type="evidence" value="ECO:0007669"/>
    <property type="project" value="UniProtKB-SubCell"/>
</dbReference>
<evidence type="ECO:0000259" key="12">
    <source>
        <dbReference type="Pfam" id="PF01578"/>
    </source>
</evidence>
<evidence type="ECO:0000256" key="4">
    <source>
        <dbReference type="ARBA" id="ARBA00022519"/>
    </source>
</evidence>
<dbReference type="PANTHER" id="PTHR43653">
    <property type="entry name" value="CYTOCHROME C ASSEMBLY PROTEIN-RELATED"/>
    <property type="match status" value="1"/>
</dbReference>
<keyword evidence="14" id="KW-0456">Lyase</keyword>
<dbReference type="GO" id="GO:0015232">
    <property type="term" value="F:heme transmembrane transporter activity"/>
    <property type="evidence" value="ECO:0007669"/>
    <property type="project" value="InterPro"/>
</dbReference>
<reference evidence="14" key="1">
    <citation type="submission" date="2022-07" db="EMBL/GenBank/DDBJ databases">
        <title>Alkalimarinus sp. nov., isolated from gut of a Alitta virens.</title>
        <authorList>
            <person name="Yang A.I."/>
            <person name="Shin N.-R."/>
        </authorList>
    </citation>
    <scope>NUCLEOTIDE SEQUENCE</scope>
    <source>
        <strain evidence="14">FA028</strain>
    </source>
</reference>
<name>A0A9E8HM92_9ALTE</name>
<feature type="transmembrane region" description="Helical" evidence="11">
    <location>
        <begin position="394"/>
        <end position="414"/>
    </location>
</feature>
<protein>
    <submittedName>
        <fullName evidence="14">Heme lyase CcmF/NrfE family subunit</fullName>
    </submittedName>
</protein>
<feature type="transmembrane region" description="Helical" evidence="11">
    <location>
        <begin position="121"/>
        <end position="142"/>
    </location>
</feature>
<evidence type="ECO:0000256" key="8">
    <source>
        <dbReference type="ARBA" id="ARBA00023136"/>
    </source>
</evidence>
<dbReference type="PRINTS" id="PR01410">
    <property type="entry name" value="CCBIOGENESIS"/>
</dbReference>
<evidence type="ECO:0000259" key="13">
    <source>
        <dbReference type="Pfam" id="PF16327"/>
    </source>
</evidence>
<evidence type="ECO:0000256" key="2">
    <source>
        <dbReference type="ARBA" id="ARBA00009186"/>
    </source>
</evidence>
<keyword evidence="5 11" id="KW-0812">Transmembrane</keyword>
<feature type="region of interest" description="Disordered" evidence="10">
    <location>
        <begin position="644"/>
        <end position="672"/>
    </location>
</feature>
<dbReference type="InterPro" id="IPR003568">
    <property type="entry name" value="Cyt_c_biogenesis_CcmF"/>
</dbReference>
<comment type="function">
    <text evidence="9">Required for the biogenesis of c-type cytochromes. Possible subunit of a heme lyase.</text>
</comment>
<keyword evidence="8 11" id="KW-0472">Membrane</keyword>
<feature type="transmembrane region" description="Helical" evidence="11">
    <location>
        <begin position="426"/>
        <end position="444"/>
    </location>
</feature>
<feature type="transmembrane region" description="Helical" evidence="11">
    <location>
        <begin position="250"/>
        <end position="266"/>
    </location>
</feature>
<accession>A0A9E8HM92</accession>
<organism evidence="14 15">
    <name type="scientific">Alkalimarinus sediminis</name>
    <dbReference type="NCBI Taxonomy" id="1632866"/>
    <lineage>
        <taxon>Bacteria</taxon>
        <taxon>Pseudomonadati</taxon>
        <taxon>Pseudomonadota</taxon>
        <taxon>Gammaproteobacteria</taxon>
        <taxon>Alteromonadales</taxon>
        <taxon>Alteromonadaceae</taxon>
        <taxon>Alkalimarinus</taxon>
    </lineage>
</organism>
<dbReference type="EMBL" id="CP101527">
    <property type="protein sequence ID" value="UZW76712.1"/>
    <property type="molecule type" value="Genomic_DNA"/>
</dbReference>
<keyword evidence="3" id="KW-1003">Cell membrane</keyword>
<dbReference type="NCBIfam" id="TIGR00353">
    <property type="entry name" value="nrfE"/>
    <property type="match status" value="1"/>
</dbReference>
<dbReference type="PANTHER" id="PTHR43653:SF1">
    <property type="entry name" value="CYTOCHROME C-TYPE BIOGENESIS PROTEIN CCMF"/>
    <property type="match status" value="1"/>
</dbReference>
<keyword evidence="15" id="KW-1185">Reference proteome</keyword>
<feature type="transmembrane region" description="Helical" evidence="11">
    <location>
        <begin position="275"/>
        <end position="294"/>
    </location>
</feature>
<evidence type="ECO:0000256" key="1">
    <source>
        <dbReference type="ARBA" id="ARBA00004429"/>
    </source>
</evidence>
<dbReference type="AlphaFoldDB" id="A0A9E8HM92"/>
<feature type="domain" description="Cytochrome c assembly protein" evidence="12">
    <location>
        <begin position="89"/>
        <end position="296"/>
    </location>
</feature>
<dbReference type="InterPro" id="IPR003567">
    <property type="entry name" value="Cyt_c_biogenesis"/>
</dbReference>